<dbReference type="GO" id="GO:0006355">
    <property type="term" value="P:regulation of DNA-templated transcription"/>
    <property type="evidence" value="ECO:0007669"/>
    <property type="project" value="InterPro"/>
</dbReference>
<feature type="domain" description="PAS" evidence="2">
    <location>
        <begin position="547"/>
        <end position="578"/>
    </location>
</feature>
<dbReference type="Gene3D" id="3.30.70.270">
    <property type="match status" value="1"/>
</dbReference>
<dbReference type="InterPro" id="IPR013656">
    <property type="entry name" value="PAS_4"/>
</dbReference>
<dbReference type="FunFam" id="3.20.20.450:FF:000001">
    <property type="entry name" value="Cyclic di-GMP phosphodiesterase yahA"/>
    <property type="match status" value="1"/>
</dbReference>
<dbReference type="AlphaFoldDB" id="A0A974PXY5"/>
<dbReference type="Pfam" id="PF13426">
    <property type="entry name" value="PAS_9"/>
    <property type="match status" value="2"/>
</dbReference>
<feature type="domain" description="GGDEF" evidence="5">
    <location>
        <begin position="689"/>
        <end position="821"/>
    </location>
</feature>
<dbReference type="InterPro" id="IPR000160">
    <property type="entry name" value="GGDEF_dom"/>
</dbReference>
<keyword evidence="7" id="KW-1185">Reference proteome</keyword>
<dbReference type="SUPFAM" id="SSF55073">
    <property type="entry name" value="Nucleotide cyclase"/>
    <property type="match status" value="1"/>
</dbReference>
<dbReference type="InterPro" id="IPR043128">
    <property type="entry name" value="Rev_trsase/Diguanyl_cyclase"/>
</dbReference>
<dbReference type="EMBL" id="CP064781">
    <property type="protein sequence ID" value="QRJ63198.1"/>
    <property type="molecule type" value="Genomic_DNA"/>
</dbReference>
<dbReference type="InterPro" id="IPR035919">
    <property type="entry name" value="EAL_sf"/>
</dbReference>
<dbReference type="PROSITE" id="PS50112">
    <property type="entry name" value="PAS"/>
    <property type="match status" value="3"/>
</dbReference>
<evidence type="ECO:0000259" key="2">
    <source>
        <dbReference type="PROSITE" id="PS50112"/>
    </source>
</evidence>
<evidence type="ECO:0000256" key="1">
    <source>
        <dbReference type="ARBA" id="ARBA00051114"/>
    </source>
</evidence>
<dbReference type="SMART" id="SM00086">
    <property type="entry name" value="PAC"/>
    <property type="match status" value="5"/>
</dbReference>
<dbReference type="CDD" id="cd00130">
    <property type="entry name" value="PAS"/>
    <property type="match status" value="3"/>
</dbReference>
<dbReference type="Gene3D" id="3.30.450.20">
    <property type="entry name" value="PAS domain"/>
    <property type="match status" value="5"/>
</dbReference>
<dbReference type="GO" id="GO:0071732">
    <property type="term" value="P:cellular response to nitric oxide"/>
    <property type="evidence" value="ECO:0007669"/>
    <property type="project" value="UniProtKB-ARBA"/>
</dbReference>
<sequence length="1089" mass="119759">MNTPGQAQDVTPAADDGALLREILDCAEPIVYRADLAGDAYDYVSASGERALGAPLAELRRRGLAVLRERMPAADYARVSAHFQALAAAAPGRQTRTRVDYRLQLPDGRLAWFSDACTVTADADGRATAVFGIATDVSEHKRTEASLQESAHLLADFFAQSLDGCFVLRFAAPLPAQGAAAWLDGLRFSRVSDTFAAQCGTTAAALAGAGPDALPVRDAAAWRQALADCLAAKHRVAVLEFAPRAEAPAWVEMQLLADLDGDGRALGVFGMQRDISQRVAQERALRESEAKYSGIMRAAQVGIFMLQDARFVYVNPRLANYFGYSEEELLAMGPLDVVAPEQHDWLREQMRRRAAGEPGFPYELTGVRKDGSRFPMAIMGVPATFSGEPASVGTVFDLTAQRLVEDQIVESRNRYRALFESAQDAIIVIDGAAGTIVEANVAAEILFRRPREQLLRLPSADIFPPDRRARHEVELRRHITAGGEAPEEMRIRNADGEDVPVEVSTSVVENGGRKQLQAIFRDISARRRAEEGLRLAQRVFDVGEEVILITDAERRIITVNPAFTRVTGFSREEAVGQTPGFLSSGRQPPEFYAAMWAAIERDGVWQGELWNRRKNGEVFPAWLTISAYRDSEGKVINYIGISSDISERHAAEARIRQLAYYDPLTRLPNRTLLQDRVDQVLAQTRREGTLAALLFIDLDHFKTINDSLGHFTGDQLLCAVAQRMSECVRKTDTVARLGGDEFVVVCSETSIEGTAGVARKILKAVSQSFQTDGHQLTVTPSVGISLFPQDGDDFETLLKHADTAMYRAKESGRNAYQFFAREMNEAAFERLMLENSLRVALERRELVLHYQPQVDLASGRIIGAEALIRWQHPQLGMVSPGRFVPIAEASGLIVPIGAWVLKEACRQAAEWRAAGLPPISVAVNISSAQFRQQRFDEAVAGVLQLTGLPAEHLELELTESIVMEDAEATVQALRKLSVMGVQLAIDDFGTGYSSLSYLKRFPIDKLKIDRSFVRDIVTDADDWAIASTVISMGQSLRLQVIAEGVETAEQLDMLRRQGCHAVQGYHFSRPVPAGDFVGLLARQPFVAAR</sequence>
<dbReference type="InterPro" id="IPR001633">
    <property type="entry name" value="EAL_dom"/>
</dbReference>
<feature type="domain" description="PAC" evidence="3">
    <location>
        <begin position="605"/>
        <end position="657"/>
    </location>
</feature>
<dbReference type="InterPro" id="IPR035965">
    <property type="entry name" value="PAS-like_dom_sf"/>
</dbReference>
<evidence type="ECO:0000259" key="3">
    <source>
        <dbReference type="PROSITE" id="PS50113"/>
    </source>
</evidence>
<feature type="domain" description="PAS" evidence="2">
    <location>
        <begin position="308"/>
        <end position="357"/>
    </location>
</feature>
<dbReference type="SMART" id="SM00267">
    <property type="entry name" value="GGDEF"/>
    <property type="match status" value="1"/>
</dbReference>
<feature type="domain" description="PAC" evidence="3">
    <location>
        <begin position="232"/>
        <end position="287"/>
    </location>
</feature>
<dbReference type="Pfam" id="PF00563">
    <property type="entry name" value="EAL"/>
    <property type="match status" value="1"/>
</dbReference>
<accession>A0A974PXY5</accession>
<reference evidence="6" key="1">
    <citation type="submission" date="2020-11" db="EMBL/GenBank/DDBJ databases">
        <title>Azospira restricta DSM 18626 genome sequence.</title>
        <authorList>
            <person name="Moe W.M."/>
        </authorList>
    </citation>
    <scope>NUCLEOTIDE SEQUENCE</scope>
    <source>
        <strain evidence="6">DSM 18626</strain>
    </source>
</reference>
<feature type="domain" description="PAC" evidence="3">
    <location>
        <begin position="485"/>
        <end position="535"/>
    </location>
</feature>
<comment type="catalytic activity">
    <reaction evidence="1">
        <text>3',3'-c-di-GMP + H2O = 5'-phosphoguanylyl(3'-&gt;5')guanosine + H(+)</text>
        <dbReference type="Rhea" id="RHEA:24902"/>
        <dbReference type="ChEBI" id="CHEBI:15377"/>
        <dbReference type="ChEBI" id="CHEBI:15378"/>
        <dbReference type="ChEBI" id="CHEBI:58754"/>
        <dbReference type="ChEBI" id="CHEBI:58805"/>
        <dbReference type="EC" id="3.1.4.52"/>
    </reaction>
    <physiologicalReaction direction="left-to-right" evidence="1">
        <dbReference type="Rhea" id="RHEA:24903"/>
    </physiologicalReaction>
</comment>
<dbReference type="InterPro" id="IPR052155">
    <property type="entry name" value="Biofilm_reg_signaling"/>
</dbReference>
<evidence type="ECO:0000259" key="4">
    <source>
        <dbReference type="PROSITE" id="PS50883"/>
    </source>
</evidence>
<dbReference type="InterPro" id="IPR013767">
    <property type="entry name" value="PAS_fold"/>
</dbReference>
<dbReference type="KEGG" id="ares:IWH25_15815"/>
<dbReference type="PROSITE" id="PS50113">
    <property type="entry name" value="PAC"/>
    <property type="match status" value="4"/>
</dbReference>
<dbReference type="SMART" id="SM00052">
    <property type="entry name" value="EAL"/>
    <property type="match status" value="1"/>
</dbReference>
<dbReference type="InterPro" id="IPR029787">
    <property type="entry name" value="Nucleotide_cyclase"/>
</dbReference>
<feature type="domain" description="PAC" evidence="3">
    <location>
        <begin position="97"/>
        <end position="149"/>
    </location>
</feature>
<dbReference type="Proteomes" id="UP000663444">
    <property type="component" value="Chromosome"/>
</dbReference>
<feature type="domain" description="PAS" evidence="2">
    <location>
        <begin position="411"/>
        <end position="482"/>
    </location>
</feature>
<dbReference type="PROSITE" id="PS50887">
    <property type="entry name" value="GGDEF"/>
    <property type="match status" value="1"/>
</dbReference>
<evidence type="ECO:0000259" key="5">
    <source>
        <dbReference type="PROSITE" id="PS50887"/>
    </source>
</evidence>
<dbReference type="PANTHER" id="PTHR44757">
    <property type="entry name" value="DIGUANYLATE CYCLASE DGCP"/>
    <property type="match status" value="1"/>
</dbReference>
<dbReference type="CDD" id="cd01948">
    <property type="entry name" value="EAL"/>
    <property type="match status" value="1"/>
</dbReference>
<dbReference type="FunFam" id="3.30.70.270:FF:000001">
    <property type="entry name" value="Diguanylate cyclase domain protein"/>
    <property type="match status" value="1"/>
</dbReference>
<dbReference type="CDD" id="cd01949">
    <property type="entry name" value="GGDEF"/>
    <property type="match status" value="1"/>
</dbReference>
<evidence type="ECO:0000313" key="6">
    <source>
        <dbReference type="EMBL" id="QRJ63198.1"/>
    </source>
</evidence>
<dbReference type="Pfam" id="PF00989">
    <property type="entry name" value="PAS"/>
    <property type="match status" value="1"/>
</dbReference>
<dbReference type="InterPro" id="IPR013655">
    <property type="entry name" value="PAS_fold_3"/>
</dbReference>
<dbReference type="InterPro" id="IPR001610">
    <property type="entry name" value="PAC"/>
</dbReference>
<organism evidence="6 7">
    <name type="scientific">Azospira restricta</name>
    <dbReference type="NCBI Taxonomy" id="404405"/>
    <lineage>
        <taxon>Bacteria</taxon>
        <taxon>Pseudomonadati</taxon>
        <taxon>Pseudomonadota</taxon>
        <taxon>Betaproteobacteria</taxon>
        <taxon>Rhodocyclales</taxon>
        <taxon>Rhodocyclaceae</taxon>
        <taxon>Azospira</taxon>
    </lineage>
</organism>
<dbReference type="Gene3D" id="3.20.20.450">
    <property type="entry name" value="EAL domain"/>
    <property type="match status" value="1"/>
</dbReference>
<dbReference type="NCBIfam" id="TIGR00254">
    <property type="entry name" value="GGDEF"/>
    <property type="match status" value="1"/>
</dbReference>
<dbReference type="SUPFAM" id="SSF55785">
    <property type="entry name" value="PYP-like sensor domain (PAS domain)"/>
    <property type="match status" value="5"/>
</dbReference>
<dbReference type="Pfam" id="PF08448">
    <property type="entry name" value="PAS_4"/>
    <property type="match status" value="1"/>
</dbReference>
<name>A0A974PXY5_9RHOO</name>
<feature type="domain" description="EAL" evidence="4">
    <location>
        <begin position="830"/>
        <end position="1084"/>
    </location>
</feature>
<dbReference type="NCBIfam" id="TIGR00229">
    <property type="entry name" value="sensory_box"/>
    <property type="match status" value="3"/>
</dbReference>
<dbReference type="SMART" id="SM00091">
    <property type="entry name" value="PAS"/>
    <property type="match status" value="4"/>
</dbReference>
<evidence type="ECO:0000313" key="7">
    <source>
        <dbReference type="Proteomes" id="UP000663444"/>
    </source>
</evidence>
<proteinExistence type="predicted"/>
<dbReference type="GO" id="GO:0071111">
    <property type="term" value="F:cyclic-guanylate-specific phosphodiesterase activity"/>
    <property type="evidence" value="ECO:0007669"/>
    <property type="project" value="UniProtKB-EC"/>
</dbReference>
<gene>
    <name evidence="6" type="ORF">IWH25_15815</name>
</gene>
<dbReference type="RefSeq" id="WP_203386727.1">
    <property type="nucleotide sequence ID" value="NZ_CP064781.1"/>
</dbReference>
<dbReference type="Pfam" id="PF08447">
    <property type="entry name" value="PAS_3"/>
    <property type="match status" value="1"/>
</dbReference>
<dbReference type="Pfam" id="PF00990">
    <property type="entry name" value="GGDEF"/>
    <property type="match status" value="1"/>
</dbReference>
<dbReference type="InterPro" id="IPR000014">
    <property type="entry name" value="PAS"/>
</dbReference>
<dbReference type="PROSITE" id="PS50883">
    <property type="entry name" value="EAL"/>
    <property type="match status" value="1"/>
</dbReference>
<dbReference type="InterPro" id="IPR000700">
    <property type="entry name" value="PAS-assoc_C"/>
</dbReference>
<dbReference type="PANTHER" id="PTHR44757:SF2">
    <property type="entry name" value="BIOFILM ARCHITECTURE MAINTENANCE PROTEIN MBAA"/>
    <property type="match status" value="1"/>
</dbReference>
<dbReference type="SUPFAM" id="SSF141868">
    <property type="entry name" value="EAL domain-like"/>
    <property type="match status" value="1"/>
</dbReference>
<protein>
    <submittedName>
        <fullName evidence="6">EAL domain-containing protein</fullName>
    </submittedName>
</protein>